<evidence type="ECO:0000256" key="3">
    <source>
        <dbReference type="ARBA" id="ARBA00022692"/>
    </source>
</evidence>
<feature type="transmembrane region" description="Helical" evidence="10">
    <location>
        <begin position="58"/>
        <end position="77"/>
    </location>
</feature>
<keyword evidence="4 10" id="KW-1133">Transmembrane helix</keyword>
<feature type="binding site" evidence="10">
    <location>
        <position position="72"/>
    </location>
    <ligand>
        <name>Na(+)</name>
        <dbReference type="ChEBI" id="CHEBI:29101"/>
        <note>structural</note>
    </ligand>
</feature>
<evidence type="ECO:0000313" key="12">
    <source>
        <dbReference type="Proteomes" id="UP000823521"/>
    </source>
</evidence>
<keyword evidence="10" id="KW-0915">Sodium</keyword>
<evidence type="ECO:0000256" key="2">
    <source>
        <dbReference type="ARBA" id="ARBA00022475"/>
    </source>
</evidence>
<comment type="function">
    <text evidence="9 10">Fluoride-specific ion channel. Important for reducing fluoride concentration in the cell, thus reducing its toxicity.</text>
</comment>
<feature type="transmembrane region" description="Helical" evidence="10">
    <location>
        <begin position="97"/>
        <end position="119"/>
    </location>
</feature>
<sequence length="123" mass="12243">MTVLLVVLGGALGAVGRFLVDRAVTARTVEGRLPAGTLLVNLAGSLLLGLLAGAGGTIPGWLGLFAGTGFCGALTTWSTFGYETVHLARSGPAGRRWAVLNVVVTLGAGLTAAAAGWAVGSRL</sequence>
<protein>
    <recommendedName>
        <fullName evidence="10">Fluoride-specific ion channel FluC</fullName>
    </recommendedName>
</protein>
<comment type="caution">
    <text evidence="11">The sequence shown here is derived from an EMBL/GenBank/DDBJ whole genome shotgun (WGS) entry which is preliminary data.</text>
</comment>
<accession>A0ABS3VZ79</accession>
<comment type="catalytic activity">
    <reaction evidence="8">
        <text>fluoride(in) = fluoride(out)</text>
        <dbReference type="Rhea" id="RHEA:76159"/>
        <dbReference type="ChEBI" id="CHEBI:17051"/>
    </reaction>
    <physiologicalReaction direction="left-to-right" evidence="8">
        <dbReference type="Rhea" id="RHEA:76160"/>
    </physiologicalReaction>
</comment>
<dbReference type="PANTHER" id="PTHR28259:SF1">
    <property type="entry name" value="FLUORIDE EXPORT PROTEIN 1-RELATED"/>
    <property type="match status" value="1"/>
</dbReference>
<evidence type="ECO:0000256" key="7">
    <source>
        <dbReference type="ARBA" id="ARBA00035120"/>
    </source>
</evidence>
<evidence type="ECO:0000256" key="8">
    <source>
        <dbReference type="ARBA" id="ARBA00035585"/>
    </source>
</evidence>
<evidence type="ECO:0000256" key="4">
    <source>
        <dbReference type="ARBA" id="ARBA00022989"/>
    </source>
</evidence>
<organism evidence="11 12">
    <name type="scientific">Micromonospora echinofusca</name>
    <dbReference type="NCBI Taxonomy" id="47858"/>
    <lineage>
        <taxon>Bacteria</taxon>
        <taxon>Bacillati</taxon>
        <taxon>Actinomycetota</taxon>
        <taxon>Actinomycetes</taxon>
        <taxon>Micromonosporales</taxon>
        <taxon>Micromonosporaceae</taxon>
        <taxon>Micromonospora</taxon>
    </lineage>
</organism>
<comment type="activity regulation">
    <text evidence="10">Na(+) is not transported, but it plays an essential structural role and its presence is essential for fluoride channel function.</text>
</comment>
<dbReference type="EMBL" id="WVUH01000349">
    <property type="protein sequence ID" value="MBO4209786.1"/>
    <property type="molecule type" value="Genomic_DNA"/>
</dbReference>
<keyword evidence="5 10" id="KW-0472">Membrane</keyword>
<evidence type="ECO:0000256" key="10">
    <source>
        <dbReference type="HAMAP-Rule" id="MF_00454"/>
    </source>
</evidence>
<dbReference type="PANTHER" id="PTHR28259">
    <property type="entry name" value="FLUORIDE EXPORT PROTEIN 1-RELATED"/>
    <property type="match status" value="1"/>
</dbReference>
<keyword evidence="2 10" id="KW-1003">Cell membrane</keyword>
<name>A0ABS3VZ79_MICEH</name>
<feature type="transmembrane region" description="Helical" evidence="10">
    <location>
        <begin position="32"/>
        <end position="51"/>
    </location>
</feature>
<dbReference type="NCBIfam" id="TIGR00494">
    <property type="entry name" value="crcB"/>
    <property type="match status" value="1"/>
</dbReference>
<reference evidence="11 12" key="1">
    <citation type="submission" date="2019-12" db="EMBL/GenBank/DDBJ databases">
        <title>Whole genome sequencing of endophytic Actinobacterium Micromonospora sp. MPMI6T.</title>
        <authorList>
            <person name="Evv R."/>
            <person name="Podile A.R."/>
        </authorList>
    </citation>
    <scope>NUCLEOTIDE SEQUENCE [LARGE SCALE GENOMIC DNA]</scope>
    <source>
        <strain evidence="11 12">MPMI6</strain>
    </source>
</reference>
<evidence type="ECO:0000313" key="11">
    <source>
        <dbReference type="EMBL" id="MBO4209786.1"/>
    </source>
</evidence>
<evidence type="ECO:0000256" key="6">
    <source>
        <dbReference type="ARBA" id="ARBA00023303"/>
    </source>
</evidence>
<proteinExistence type="inferred from homology"/>
<keyword evidence="6 10" id="KW-0407">Ion channel</keyword>
<keyword evidence="10" id="KW-0813">Transport</keyword>
<keyword evidence="10" id="KW-0406">Ion transport</keyword>
<comment type="similarity">
    <text evidence="7 10">Belongs to the fluoride channel Fluc/FEX (TC 1.A.43) family.</text>
</comment>
<keyword evidence="12" id="KW-1185">Reference proteome</keyword>
<evidence type="ECO:0000256" key="9">
    <source>
        <dbReference type="ARBA" id="ARBA00049940"/>
    </source>
</evidence>
<evidence type="ECO:0000256" key="5">
    <source>
        <dbReference type="ARBA" id="ARBA00023136"/>
    </source>
</evidence>
<dbReference type="Proteomes" id="UP000823521">
    <property type="component" value="Unassembled WGS sequence"/>
</dbReference>
<evidence type="ECO:0000256" key="1">
    <source>
        <dbReference type="ARBA" id="ARBA00004651"/>
    </source>
</evidence>
<dbReference type="RefSeq" id="WP_208816736.1">
    <property type="nucleotide sequence ID" value="NZ_WVUH01000349.1"/>
</dbReference>
<comment type="subcellular location">
    <subcellularLocation>
        <location evidence="1 10">Cell membrane</location>
        <topology evidence="1 10">Multi-pass membrane protein</topology>
    </subcellularLocation>
</comment>
<gene>
    <name evidence="10 11" type="primary">crcB</name>
    <name evidence="10" type="synonym">fluC</name>
    <name evidence="11" type="ORF">GSF22_27905</name>
</gene>
<dbReference type="HAMAP" id="MF_00454">
    <property type="entry name" value="FluC"/>
    <property type="match status" value="1"/>
</dbReference>
<keyword evidence="10" id="KW-0479">Metal-binding</keyword>
<keyword evidence="3 10" id="KW-0812">Transmembrane</keyword>
<dbReference type="InterPro" id="IPR003691">
    <property type="entry name" value="FluC"/>
</dbReference>
<feature type="binding site" evidence="10">
    <location>
        <position position="75"/>
    </location>
    <ligand>
        <name>Na(+)</name>
        <dbReference type="ChEBI" id="CHEBI:29101"/>
        <note>structural</note>
    </ligand>
</feature>
<dbReference type="Pfam" id="PF02537">
    <property type="entry name" value="CRCB"/>
    <property type="match status" value="1"/>
</dbReference>